<reference evidence="2" key="1">
    <citation type="journal article" date="2022" name="bioRxiv">
        <title>Sequencing and chromosome-scale assembly of the giantPleurodeles waltlgenome.</title>
        <authorList>
            <person name="Brown T."/>
            <person name="Elewa A."/>
            <person name="Iarovenko S."/>
            <person name="Subramanian E."/>
            <person name="Araus A.J."/>
            <person name="Petzold A."/>
            <person name="Susuki M."/>
            <person name="Suzuki K.-i.T."/>
            <person name="Hayashi T."/>
            <person name="Toyoda A."/>
            <person name="Oliveira C."/>
            <person name="Osipova E."/>
            <person name="Leigh N.D."/>
            <person name="Simon A."/>
            <person name="Yun M.H."/>
        </authorList>
    </citation>
    <scope>NUCLEOTIDE SEQUENCE</scope>
    <source>
        <strain evidence="2">20211129_DDA</strain>
        <tissue evidence="2">Liver</tissue>
    </source>
</reference>
<accession>A0AAV7WSN6</accession>
<feature type="compositionally biased region" description="Basic and acidic residues" evidence="1">
    <location>
        <begin position="47"/>
        <end position="58"/>
    </location>
</feature>
<protein>
    <submittedName>
        <fullName evidence="2">Uncharacterized protein</fullName>
    </submittedName>
</protein>
<proteinExistence type="predicted"/>
<dbReference type="EMBL" id="JANPWB010000001">
    <property type="protein sequence ID" value="KAJ1215916.1"/>
    <property type="molecule type" value="Genomic_DNA"/>
</dbReference>
<evidence type="ECO:0000313" key="2">
    <source>
        <dbReference type="EMBL" id="KAJ1215916.1"/>
    </source>
</evidence>
<dbReference type="AlphaFoldDB" id="A0AAV7WSN6"/>
<evidence type="ECO:0000313" key="3">
    <source>
        <dbReference type="Proteomes" id="UP001066276"/>
    </source>
</evidence>
<organism evidence="2 3">
    <name type="scientific">Pleurodeles waltl</name>
    <name type="common">Iberian ribbed newt</name>
    <dbReference type="NCBI Taxonomy" id="8319"/>
    <lineage>
        <taxon>Eukaryota</taxon>
        <taxon>Metazoa</taxon>
        <taxon>Chordata</taxon>
        <taxon>Craniata</taxon>
        <taxon>Vertebrata</taxon>
        <taxon>Euteleostomi</taxon>
        <taxon>Amphibia</taxon>
        <taxon>Batrachia</taxon>
        <taxon>Caudata</taxon>
        <taxon>Salamandroidea</taxon>
        <taxon>Salamandridae</taxon>
        <taxon>Pleurodelinae</taxon>
        <taxon>Pleurodeles</taxon>
    </lineage>
</organism>
<comment type="caution">
    <text evidence="2">The sequence shown here is derived from an EMBL/GenBank/DDBJ whole genome shotgun (WGS) entry which is preliminary data.</text>
</comment>
<evidence type="ECO:0000256" key="1">
    <source>
        <dbReference type="SAM" id="MobiDB-lite"/>
    </source>
</evidence>
<feature type="region of interest" description="Disordered" evidence="1">
    <location>
        <begin position="30"/>
        <end position="63"/>
    </location>
</feature>
<keyword evidence="3" id="KW-1185">Reference proteome</keyword>
<name>A0AAV7WSN6_PLEWA</name>
<gene>
    <name evidence="2" type="ORF">NDU88_003522</name>
</gene>
<sequence length="122" mass="13937">MQLPRLPVYTILGLSNVLTFLLKPLCREPRNNKGTHALSSENLLNQRRSEGPTQEEHVKKRRTQEVGANDFEMLNRNCHLEYISETQIEQGEPKSMKRSTQLLVYLSCKENAAGVYTAQPPI</sequence>
<feature type="compositionally biased region" description="Polar residues" evidence="1">
    <location>
        <begin position="32"/>
        <end position="46"/>
    </location>
</feature>
<dbReference type="Proteomes" id="UP001066276">
    <property type="component" value="Chromosome 1_1"/>
</dbReference>